<name>A0A855F0E1_RAOOR</name>
<dbReference type="Pfam" id="PF01425">
    <property type="entry name" value="Amidase"/>
    <property type="match status" value="2"/>
</dbReference>
<reference evidence="2 3" key="1">
    <citation type="submission" date="2017-07" db="EMBL/GenBank/DDBJ databases">
        <title>Raoultella ornithinolytica strain HH3 draft genome.</title>
        <authorList>
            <person name="Duceppe M.-O."/>
            <person name="Huang H."/>
            <person name="Phipps-Todd B."/>
        </authorList>
    </citation>
    <scope>NUCLEOTIDE SEQUENCE [LARGE SCALE GENOMIC DNA]</scope>
    <source>
        <strain evidence="2 3">HH3</strain>
    </source>
</reference>
<protein>
    <submittedName>
        <fullName evidence="2">Amidase</fullName>
    </submittedName>
</protein>
<dbReference type="RefSeq" id="WP_099844249.1">
    <property type="nucleotide sequence ID" value="NZ_CP059047.1"/>
</dbReference>
<feature type="domain" description="Amidase" evidence="1">
    <location>
        <begin position="250"/>
        <end position="371"/>
    </location>
</feature>
<dbReference type="SUPFAM" id="SSF75304">
    <property type="entry name" value="Amidase signature (AS) enzymes"/>
    <property type="match status" value="1"/>
</dbReference>
<dbReference type="PANTHER" id="PTHR46310">
    <property type="entry name" value="AMIDASE 1"/>
    <property type="match status" value="1"/>
</dbReference>
<dbReference type="PANTHER" id="PTHR46310:SF7">
    <property type="entry name" value="AMIDASE 1"/>
    <property type="match status" value="1"/>
</dbReference>
<evidence type="ECO:0000313" key="2">
    <source>
        <dbReference type="EMBL" id="PIK82188.1"/>
    </source>
</evidence>
<dbReference type="PROSITE" id="PS00571">
    <property type="entry name" value="AMIDASES"/>
    <property type="match status" value="1"/>
</dbReference>
<dbReference type="EMBL" id="NKYI01000029">
    <property type="protein sequence ID" value="PIK82188.1"/>
    <property type="molecule type" value="Genomic_DNA"/>
</dbReference>
<accession>A0A855F0E1</accession>
<comment type="caution">
    <text evidence="2">The sequence shown here is derived from an EMBL/GenBank/DDBJ whole genome shotgun (WGS) entry which is preliminary data.</text>
</comment>
<feature type="domain" description="Amidase" evidence="1">
    <location>
        <begin position="29"/>
        <end position="189"/>
    </location>
</feature>
<gene>
    <name evidence="2" type="ORF">CFY86_22840</name>
</gene>
<dbReference type="InterPro" id="IPR023631">
    <property type="entry name" value="Amidase_dom"/>
</dbReference>
<dbReference type="Proteomes" id="UP000229713">
    <property type="component" value="Unassembled WGS sequence"/>
</dbReference>
<evidence type="ECO:0000313" key="3">
    <source>
        <dbReference type="Proteomes" id="UP000229713"/>
    </source>
</evidence>
<dbReference type="InterPro" id="IPR036928">
    <property type="entry name" value="AS_sf"/>
</dbReference>
<evidence type="ECO:0000259" key="1">
    <source>
        <dbReference type="Pfam" id="PF01425"/>
    </source>
</evidence>
<organism evidence="2 3">
    <name type="scientific">Raoultella ornithinolytica</name>
    <name type="common">Klebsiella ornithinolytica</name>
    <dbReference type="NCBI Taxonomy" id="54291"/>
    <lineage>
        <taxon>Bacteria</taxon>
        <taxon>Pseudomonadati</taxon>
        <taxon>Pseudomonadota</taxon>
        <taxon>Gammaproteobacteria</taxon>
        <taxon>Enterobacterales</taxon>
        <taxon>Enterobacteriaceae</taxon>
        <taxon>Klebsiella/Raoultella group</taxon>
        <taxon>Raoultella</taxon>
    </lineage>
</organism>
<dbReference type="AlphaFoldDB" id="A0A855F0E1"/>
<sequence length="390" mass="41137">MANEHRTGMTSAHSGFISRFTLGTGALTFAAKDTLDIAGYPTRAGSPVLQNAPEATAHATVIQQLLDSGGCQLQGKTTLHELAFGVTGINAWSGTPLNPRYPALIPGGSSSGSATVVAAGEVDFAIGTDTGGSVRMPAACCGIVGLKPTWGRVSRQGVMPADSSLDCVGFFSRDVATLRQVLVRIPGEIAPAVSAHQAATAFLFGHATTDIEQLIRARLTQAGMFPADATLPAFAEAHQAGLTVISQENWQAFQSLAEEPELAEDVAVRLRAGAEISPHQRQAAERIRQTFTEAVDAQLARTPFILLPTLPACPPTLEEAANPLNVVNLTRLVRPFNLSGHPALTLPVGEINQRPVALQIVAGKNKDYELLCFAESLMAKLQYPSDSQSK</sequence>
<dbReference type="InterPro" id="IPR020556">
    <property type="entry name" value="Amidase_CS"/>
</dbReference>
<dbReference type="Gene3D" id="3.90.1300.10">
    <property type="entry name" value="Amidase signature (AS) domain"/>
    <property type="match status" value="1"/>
</dbReference>
<proteinExistence type="predicted"/>